<dbReference type="GO" id="GO:0019367">
    <property type="term" value="P:fatty acid elongation, saturated fatty acid"/>
    <property type="evidence" value="ECO:0007669"/>
    <property type="project" value="TreeGrafter"/>
</dbReference>
<name>A0A0P1BM40_9BASI</name>
<evidence type="ECO:0000256" key="1">
    <source>
        <dbReference type="ARBA" id="ARBA00004141"/>
    </source>
</evidence>
<dbReference type="GO" id="GO:0005789">
    <property type="term" value="C:endoplasmic reticulum membrane"/>
    <property type="evidence" value="ECO:0007669"/>
    <property type="project" value="TreeGrafter"/>
</dbReference>
<keyword evidence="3 10" id="KW-0808">Transferase</keyword>
<keyword evidence="6 10" id="KW-1133">Transmembrane helix</keyword>
<evidence type="ECO:0000256" key="5">
    <source>
        <dbReference type="ARBA" id="ARBA00022832"/>
    </source>
</evidence>
<protein>
    <recommendedName>
        <fullName evidence="10">Elongation of fatty acids protein</fullName>
        <ecNumber evidence="10">2.3.1.-</ecNumber>
    </recommendedName>
</protein>
<dbReference type="Pfam" id="PF01151">
    <property type="entry name" value="ELO"/>
    <property type="match status" value="1"/>
</dbReference>
<keyword evidence="13" id="KW-1185">Reference proteome</keyword>
<evidence type="ECO:0000256" key="6">
    <source>
        <dbReference type="ARBA" id="ARBA00022989"/>
    </source>
</evidence>
<feature type="transmembrane region" description="Helical" evidence="10">
    <location>
        <begin position="257"/>
        <end position="273"/>
    </location>
</feature>
<dbReference type="GO" id="GO:0030148">
    <property type="term" value="P:sphingolipid biosynthetic process"/>
    <property type="evidence" value="ECO:0007669"/>
    <property type="project" value="TreeGrafter"/>
</dbReference>
<keyword evidence="8 10" id="KW-0472">Membrane</keyword>
<dbReference type="AlphaFoldDB" id="A0A0P1BM40"/>
<dbReference type="EMBL" id="CCYA01000391">
    <property type="protein sequence ID" value="CEH16733.1"/>
    <property type="molecule type" value="Genomic_DNA"/>
</dbReference>
<organism evidence="12 13">
    <name type="scientific">Ceraceosorus bombacis</name>
    <dbReference type="NCBI Taxonomy" id="401625"/>
    <lineage>
        <taxon>Eukaryota</taxon>
        <taxon>Fungi</taxon>
        <taxon>Dikarya</taxon>
        <taxon>Basidiomycota</taxon>
        <taxon>Ustilaginomycotina</taxon>
        <taxon>Exobasidiomycetes</taxon>
        <taxon>Ceraceosorales</taxon>
        <taxon>Ceraceosoraceae</taxon>
        <taxon>Ceraceosorus</taxon>
    </lineage>
</organism>
<proteinExistence type="inferred from homology"/>
<evidence type="ECO:0000256" key="4">
    <source>
        <dbReference type="ARBA" id="ARBA00022692"/>
    </source>
</evidence>
<feature type="transmembrane region" description="Helical" evidence="10">
    <location>
        <begin position="109"/>
        <end position="130"/>
    </location>
</feature>
<evidence type="ECO:0000256" key="3">
    <source>
        <dbReference type="ARBA" id="ARBA00022679"/>
    </source>
</evidence>
<keyword evidence="7 10" id="KW-0443">Lipid metabolism</keyword>
<feature type="region of interest" description="Disordered" evidence="11">
    <location>
        <begin position="74"/>
        <end position="94"/>
    </location>
</feature>
<accession>A0A0P1BM40</accession>
<keyword evidence="4 10" id="KW-0812">Transmembrane</keyword>
<dbReference type="OrthoDB" id="10259681at2759"/>
<evidence type="ECO:0000256" key="7">
    <source>
        <dbReference type="ARBA" id="ARBA00023098"/>
    </source>
</evidence>
<keyword evidence="5 10" id="KW-0276">Fatty acid metabolism</keyword>
<comment type="catalytic activity">
    <reaction evidence="10">
        <text>an acyl-CoA + malonyl-CoA + H(+) = a 3-oxoacyl-CoA + CO2 + CoA</text>
        <dbReference type="Rhea" id="RHEA:50252"/>
        <dbReference type="ChEBI" id="CHEBI:15378"/>
        <dbReference type="ChEBI" id="CHEBI:16526"/>
        <dbReference type="ChEBI" id="CHEBI:57287"/>
        <dbReference type="ChEBI" id="CHEBI:57384"/>
        <dbReference type="ChEBI" id="CHEBI:58342"/>
        <dbReference type="ChEBI" id="CHEBI:90726"/>
    </reaction>
    <physiologicalReaction direction="left-to-right" evidence="10">
        <dbReference type="Rhea" id="RHEA:50253"/>
    </physiologicalReaction>
</comment>
<evidence type="ECO:0000256" key="9">
    <source>
        <dbReference type="ARBA" id="ARBA00023160"/>
    </source>
</evidence>
<dbReference type="EC" id="2.3.1.-" evidence="10"/>
<evidence type="ECO:0000256" key="10">
    <source>
        <dbReference type="RuleBase" id="RU361115"/>
    </source>
</evidence>
<dbReference type="GO" id="GO:0034626">
    <property type="term" value="P:fatty acid elongation, polyunsaturated fatty acid"/>
    <property type="evidence" value="ECO:0007669"/>
    <property type="project" value="TreeGrafter"/>
</dbReference>
<evidence type="ECO:0000256" key="11">
    <source>
        <dbReference type="SAM" id="MobiDB-lite"/>
    </source>
</evidence>
<comment type="similarity">
    <text evidence="10">Belongs to the ELO family.</text>
</comment>
<dbReference type="GO" id="GO:0009922">
    <property type="term" value="F:fatty acid elongase activity"/>
    <property type="evidence" value="ECO:0007669"/>
    <property type="project" value="InterPro"/>
</dbReference>
<reference evidence="12 13" key="1">
    <citation type="submission" date="2014-09" db="EMBL/GenBank/DDBJ databases">
        <authorList>
            <person name="Magalhaes I.L.F."/>
            <person name="Oliveira U."/>
            <person name="Santos F.R."/>
            <person name="Vidigal T.H.D.A."/>
            <person name="Brescovit A.D."/>
            <person name="Santos A.J."/>
        </authorList>
    </citation>
    <scope>NUCLEOTIDE SEQUENCE [LARGE SCALE GENOMIC DNA]</scope>
</reference>
<evidence type="ECO:0000256" key="2">
    <source>
        <dbReference type="ARBA" id="ARBA00022516"/>
    </source>
</evidence>
<dbReference type="Proteomes" id="UP000054845">
    <property type="component" value="Unassembled WGS sequence"/>
</dbReference>
<feature type="transmembrane region" description="Helical" evidence="10">
    <location>
        <begin position="217"/>
        <end position="237"/>
    </location>
</feature>
<evidence type="ECO:0000256" key="8">
    <source>
        <dbReference type="ARBA" id="ARBA00023136"/>
    </source>
</evidence>
<feature type="transmembrane region" description="Helical" evidence="10">
    <location>
        <begin position="354"/>
        <end position="374"/>
    </location>
</feature>
<feature type="transmembrane region" description="Helical" evidence="10">
    <location>
        <begin position="45"/>
        <end position="65"/>
    </location>
</feature>
<keyword evidence="9 10" id="KW-0275">Fatty acid biosynthesis</keyword>
<evidence type="ECO:0000313" key="13">
    <source>
        <dbReference type="Proteomes" id="UP000054845"/>
    </source>
</evidence>
<evidence type="ECO:0000313" key="12">
    <source>
        <dbReference type="EMBL" id="CEH16733.1"/>
    </source>
</evidence>
<dbReference type="InterPro" id="IPR002076">
    <property type="entry name" value="ELO_fam"/>
</dbReference>
<sequence length="416" mass="46005">MTSHASLEYPFDAPGSTFQEQMRNLPYPAYPFEGHALLSRIFTPAFYSFSLSPIPVLLFSLAYYLTSHTANHLHSAPPTDWTKPNAAAKNGGGGGGGGGGHLRAKLLRWIILAHNALLAIYSAATFVLMAPPVLDLFFQGWRAAGSEGLTLALCSTPTNDPYLGRWAYIFYLSKYYEVIDSLILYLKGKQIGHLQSYHHAGALICMWIAVRYQSQPVWVFCVFNSFVHTFMYSYYFCSAMRWPFPRALKRNLTTMQILQIASGTLLTNVYLLVRVQPARVLTALTRSQVSTLLPASIFAARHPAPSQIFSGLVRSDPGSLSTSAEKAMLLGHYAAQRALTKSSESCLQSKGAEMALHVNTMYMTPLLMLFAHFFMRSYLKPKPRVNGIVSGKAVTRAGEAGQKAARQIERSDVPSK</sequence>
<keyword evidence="2 10" id="KW-0444">Lipid biosynthesis</keyword>
<dbReference type="GO" id="GO:0042761">
    <property type="term" value="P:very long-chain fatty acid biosynthetic process"/>
    <property type="evidence" value="ECO:0007669"/>
    <property type="project" value="TreeGrafter"/>
</dbReference>
<dbReference type="STRING" id="401625.A0A0P1BM40"/>
<dbReference type="PANTHER" id="PTHR11157:SF169">
    <property type="entry name" value="ELONGATION OF FATTY ACIDS PROTEIN"/>
    <property type="match status" value="1"/>
</dbReference>
<dbReference type="PANTHER" id="PTHR11157">
    <property type="entry name" value="FATTY ACID ACYL TRANSFERASE-RELATED"/>
    <property type="match status" value="1"/>
</dbReference>
<comment type="subcellular location">
    <subcellularLocation>
        <location evidence="1">Membrane</location>
        <topology evidence="1">Multi-pass membrane protein</topology>
    </subcellularLocation>
</comment>
<dbReference type="GO" id="GO:0034625">
    <property type="term" value="P:fatty acid elongation, monounsaturated fatty acid"/>
    <property type="evidence" value="ECO:0007669"/>
    <property type="project" value="TreeGrafter"/>
</dbReference>